<keyword evidence="4" id="KW-0407">Ion channel</keyword>
<accession>A0A084GLW4</accession>
<keyword evidence="2" id="KW-1133">Transmembrane helix</keyword>
<dbReference type="PROSITE" id="PS51201">
    <property type="entry name" value="RCK_N"/>
    <property type="match status" value="1"/>
</dbReference>
<dbReference type="Pfam" id="PF02254">
    <property type="entry name" value="TrkA_N"/>
    <property type="match status" value="1"/>
</dbReference>
<gene>
    <name evidence="4" type="ORF">GS18_0217495</name>
</gene>
<comment type="caution">
    <text evidence="4">The sequence shown here is derived from an EMBL/GenBank/DDBJ whole genome shotgun (WGS) entry which is preliminary data.</text>
</comment>
<dbReference type="Gene3D" id="1.10.287.70">
    <property type="match status" value="1"/>
</dbReference>
<dbReference type="InterPro" id="IPR050721">
    <property type="entry name" value="Trk_Ktr_HKT_K-transport"/>
</dbReference>
<dbReference type="RefSeq" id="WP_029566179.1">
    <property type="nucleotide sequence ID" value="NZ_JNVC02000014.1"/>
</dbReference>
<dbReference type="GO" id="GO:0006813">
    <property type="term" value="P:potassium ion transport"/>
    <property type="evidence" value="ECO:0007669"/>
    <property type="project" value="InterPro"/>
</dbReference>
<proteinExistence type="predicted"/>
<evidence type="ECO:0000313" key="4">
    <source>
        <dbReference type="EMBL" id="KEZ48326.1"/>
    </source>
</evidence>
<feature type="transmembrane region" description="Helical" evidence="2">
    <location>
        <begin position="74"/>
        <end position="98"/>
    </location>
</feature>
<organism evidence="4 5">
    <name type="scientific">Metabacillus indicus</name>
    <name type="common">Bacillus indicus</name>
    <dbReference type="NCBI Taxonomy" id="246786"/>
    <lineage>
        <taxon>Bacteria</taxon>
        <taxon>Bacillati</taxon>
        <taxon>Bacillota</taxon>
        <taxon>Bacilli</taxon>
        <taxon>Bacillales</taxon>
        <taxon>Bacillaceae</taxon>
        <taxon>Metabacillus</taxon>
    </lineage>
</organism>
<dbReference type="OrthoDB" id="9785285at2"/>
<dbReference type="InterPro" id="IPR010420">
    <property type="entry name" value="CASTOR/POLLUX/SYM8_dom"/>
</dbReference>
<evidence type="ECO:0000313" key="5">
    <source>
        <dbReference type="Proteomes" id="UP000028549"/>
    </source>
</evidence>
<dbReference type="Gene3D" id="3.40.50.720">
    <property type="entry name" value="NAD(P)-binding Rossmann-like Domain"/>
    <property type="match status" value="1"/>
</dbReference>
<dbReference type="Proteomes" id="UP000028549">
    <property type="component" value="Unassembled WGS sequence"/>
</dbReference>
<dbReference type="PANTHER" id="PTHR43833:SF9">
    <property type="entry name" value="POTASSIUM CHANNEL PROTEIN YUGO-RELATED"/>
    <property type="match status" value="1"/>
</dbReference>
<comment type="subcellular location">
    <subcellularLocation>
        <location evidence="1">Cell membrane</location>
        <topology evidence="1">Multi-pass membrane protein</topology>
    </subcellularLocation>
</comment>
<dbReference type="InterPro" id="IPR036291">
    <property type="entry name" value="NAD(P)-bd_dom_sf"/>
</dbReference>
<keyword evidence="4" id="KW-0813">Transport</keyword>
<sequence>MRSNKLLVDWLRWPLYVRIILIVMLIVLLFGQVISLIEPDVFPTVFDGIWWALVTVSTVGFGDYVPETVAGRSVGIVLILIGAGFVTTYFATLSAAAFQKQHSYLKGETAYKYGNHVVIVGWNEKSNELIETFQKIKPYKNIVLIDDTLEESPLIENLHFIKGNPTIDRTLIKANIEKADAAIITADQYKSETDADMQSILILLALKGMNPDLYTVVELVTGLHLNNAKRAGADEIIKSYQLSSHLMMNSYLAKYGLSSVYSELNPANGNYFKIIPIPPELVGKTFHDASHTLLEKEYLLIGIKKGDQTKLNPPISQILHEDDLLIMITH</sequence>
<dbReference type="PANTHER" id="PTHR43833">
    <property type="entry name" value="POTASSIUM CHANNEL PROTEIN 2-RELATED-RELATED"/>
    <property type="match status" value="1"/>
</dbReference>
<feature type="transmembrane region" description="Helical" evidence="2">
    <location>
        <begin position="44"/>
        <end position="62"/>
    </location>
</feature>
<dbReference type="AlphaFoldDB" id="A0A084GLW4"/>
<keyword evidence="2" id="KW-0812">Transmembrane</keyword>
<dbReference type="Pfam" id="PF06241">
    <property type="entry name" value="Castor_Poll_mid"/>
    <property type="match status" value="1"/>
</dbReference>
<reference evidence="4 5" key="1">
    <citation type="journal article" date="2005" name="Int. J. Syst. Evol. Microbiol.">
        <title>Bacillus cibi sp. nov., isolated from jeotgal, a traditional Korean fermented seafood.</title>
        <authorList>
            <person name="Yoon J.H."/>
            <person name="Lee C.H."/>
            <person name="Oh T.K."/>
        </authorList>
    </citation>
    <scope>NUCLEOTIDE SEQUENCE [LARGE SCALE GENOMIC DNA]</scope>
    <source>
        <strain evidence="4 5">DSM 16189</strain>
    </source>
</reference>
<evidence type="ECO:0000256" key="1">
    <source>
        <dbReference type="ARBA" id="ARBA00004651"/>
    </source>
</evidence>
<dbReference type="Pfam" id="PF07885">
    <property type="entry name" value="Ion_trans_2"/>
    <property type="match status" value="1"/>
</dbReference>
<dbReference type="InterPro" id="IPR013099">
    <property type="entry name" value="K_chnl_dom"/>
</dbReference>
<dbReference type="InterPro" id="IPR003148">
    <property type="entry name" value="RCK_N"/>
</dbReference>
<evidence type="ECO:0000256" key="2">
    <source>
        <dbReference type="SAM" id="Phobius"/>
    </source>
</evidence>
<keyword evidence="4" id="KW-0406">Ion transport</keyword>
<dbReference type="GO" id="GO:0005886">
    <property type="term" value="C:plasma membrane"/>
    <property type="evidence" value="ECO:0007669"/>
    <property type="project" value="UniProtKB-SubCell"/>
</dbReference>
<evidence type="ECO:0000259" key="3">
    <source>
        <dbReference type="PROSITE" id="PS51201"/>
    </source>
</evidence>
<feature type="transmembrane region" description="Helical" evidence="2">
    <location>
        <begin position="15"/>
        <end position="37"/>
    </location>
</feature>
<dbReference type="SUPFAM" id="SSF51735">
    <property type="entry name" value="NAD(P)-binding Rossmann-fold domains"/>
    <property type="match status" value="1"/>
</dbReference>
<feature type="domain" description="RCK N-terminal" evidence="3">
    <location>
        <begin position="114"/>
        <end position="237"/>
    </location>
</feature>
<dbReference type="STRING" id="246786.GS18_0217495"/>
<protein>
    <submittedName>
        <fullName evidence="4">Potassium channel protein</fullName>
    </submittedName>
</protein>
<dbReference type="GO" id="GO:0034220">
    <property type="term" value="P:monoatomic ion transmembrane transport"/>
    <property type="evidence" value="ECO:0007669"/>
    <property type="project" value="UniProtKB-KW"/>
</dbReference>
<keyword evidence="2" id="KW-0472">Membrane</keyword>
<dbReference type="EMBL" id="JNVC02000014">
    <property type="protein sequence ID" value="KEZ48326.1"/>
    <property type="molecule type" value="Genomic_DNA"/>
</dbReference>
<keyword evidence="5" id="KW-1185">Reference proteome</keyword>
<name>A0A084GLW4_METID</name>
<dbReference type="SUPFAM" id="SSF81324">
    <property type="entry name" value="Voltage-gated potassium channels"/>
    <property type="match status" value="1"/>
</dbReference>